<dbReference type="OrthoDB" id="367021at2"/>
<comment type="subcellular location">
    <subcellularLocation>
        <location evidence="1">Cell outer membrane</location>
    </subcellularLocation>
</comment>
<organism evidence="10 11">
    <name type="scientific">Treponema bryantii</name>
    <dbReference type="NCBI Taxonomy" id="163"/>
    <lineage>
        <taxon>Bacteria</taxon>
        <taxon>Pseudomonadati</taxon>
        <taxon>Spirochaetota</taxon>
        <taxon>Spirochaetia</taxon>
        <taxon>Spirochaetales</taxon>
        <taxon>Treponemataceae</taxon>
        <taxon>Treponema</taxon>
    </lineage>
</organism>
<keyword evidence="6" id="KW-0472">Membrane</keyword>
<keyword evidence="11" id="KW-1185">Reference proteome</keyword>
<dbReference type="Gene3D" id="1.20.1600.10">
    <property type="entry name" value="Outer membrane efflux proteins (OEP)"/>
    <property type="match status" value="1"/>
</dbReference>
<gene>
    <name evidence="10" type="ORF">SAMN04487775_105110</name>
</gene>
<dbReference type="EMBL" id="FORI01000005">
    <property type="protein sequence ID" value="SFI74848.1"/>
    <property type="molecule type" value="Genomic_DNA"/>
</dbReference>
<keyword evidence="7" id="KW-0998">Cell outer membrane</keyword>
<dbReference type="InterPro" id="IPR003423">
    <property type="entry name" value="OMP_efflux"/>
</dbReference>
<comment type="similarity">
    <text evidence="2">Belongs to the outer membrane factor (OMF) (TC 1.B.17) family.</text>
</comment>
<evidence type="ECO:0000256" key="1">
    <source>
        <dbReference type="ARBA" id="ARBA00004442"/>
    </source>
</evidence>
<evidence type="ECO:0000313" key="11">
    <source>
        <dbReference type="Proteomes" id="UP000182737"/>
    </source>
</evidence>
<evidence type="ECO:0000256" key="6">
    <source>
        <dbReference type="ARBA" id="ARBA00023136"/>
    </source>
</evidence>
<accession>A0A1I3KR70</accession>
<keyword evidence="9" id="KW-0732">Signal</keyword>
<evidence type="ECO:0000313" key="10">
    <source>
        <dbReference type="EMBL" id="SFI74848.1"/>
    </source>
</evidence>
<dbReference type="AlphaFoldDB" id="A0A1I3KR70"/>
<keyword evidence="8" id="KW-0175">Coiled coil</keyword>
<proteinExistence type="inferred from homology"/>
<evidence type="ECO:0000256" key="2">
    <source>
        <dbReference type="ARBA" id="ARBA00007613"/>
    </source>
</evidence>
<evidence type="ECO:0000256" key="3">
    <source>
        <dbReference type="ARBA" id="ARBA00022448"/>
    </source>
</evidence>
<dbReference type="GO" id="GO:0009279">
    <property type="term" value="C:cell outer membrane"/>
    <property type="evidence" value="ECO:0007669"/>
    <property type="project" value="UniProtKB-SubCell"/>
</dbReference>
<dbReference type="GO" id="GO:0015562">
    <property type="term" value="F:efflux transmembrane transporter activity"/>
    <property type="evidence" value="ECO:0007669"/>
    <property type="project" value="InterPro"/>
</dbReference>
<protein>
    <submittedName>
        <fullName evidence="10">Outer membrane protein TolC</fullName>
    </submittedName>
</protein>
<evidence type="ECO:0000256" key="8">
    <source>
        <dbReference type="SAM" id="Coils"/>
    </source>
</evidence>
<dbReference type="Proteomes" id="UP000182737">
    <property type="component" value="Unassembled WGS sequence"/>
</dbReference>
<dbReference type="SUPFAM" id="SSF56954">
    <property type="entry name" value="Outer membrane efflux proteins (OEP)"/>
    <property type="match status" value="1"/>
</dbReference>
<evidence type="ECO:0000256" key="5">
    <source>
        <dbReference type="ARBA" id="ARBA00022692"/>
    </source>
</evidence>
<dbReference type="GO" id="GO:0015288">
    <property type="term" value="F:porin activity"/>
    <property type="evidence" value="ECO:0007669"/>
    <property type="project" value="TreeGrafter"/>
</dbReference>
<feature type="coiled-coil region" evidence="8">
    <location>
        <begin position="322"/>
        <end position="374"/>
    </location>
</feature>
<sequence>MKRLILALFVTASFSLYAQETLEKVRKITVDDAVILAADNNISLKRQRITLDGLERRNKTAWNGVSPSASLSGGFTKPLDGIVTDMEAQIKYTYNIGASARLSLTPSLYTSIKDASLKYESGKTSYEDAVRQVELNVRKLFYNLLYTQESMNLQRRNMETAKLRYENNLDKYNRGQLSELDLLQSQYSYESQRPSLESAEIAYQNSIASFKQTLGIPQNEKIELSGSLAEAIPPESFSFTQSVDDLPSVKKIEASIAQQKNSLLATRFSAYGPSVTASYSWGMNGNDKVEEFKKMQESHSLSLSVSIPLDGYLPWSTGSQNVANQKATLKDLELQLENEKTTASLNLQNSMKNILQKQNQMDMLNRNVEIAQKAYDMTLTAYNHGSRDLLTLQNASDSLLKAKTDRESHIYNLICAVLDLENTLGLPFGSLGKE</sequence>
<dbReference type="RefSeq" id="WP_074931432.1">
    <property type="nucleotide sequence ID" value="NZ_FORI01000005.1"/>
</dbReference>
<evidence type="ECO:0000256" key="4">
    <source>
        <dbReference type="ARBA" id="ARBA00022452"/>
    </source>
</evidence>
<keyword evidence="5" id="KW-0812">Transmembrane</keyword>
<evidence type="ECO:0000256" key="7">
    <source>
        <dbReference type="ARBA" id="ARBA00023237"/>
    </source>
</evidence>
<keyword evidence="4" id="KW-1134">Transmembrane beta strand</keyword>
<evidence type="ECO:0000256" key="9">
    <source>
        <dbReference type="SAM" id="SignalP"/>
    </source>
</evidence>
<dbReference type="InterPro" id="IPR051906">
    <property type="entry name" value="TolC-like"/>
</dbReference>
<dbReference type="Pfam" id="PF02321">
    <property type="entry name" value="OEP"/>
    <property type="match status" value="2"/>
</dbReference>
<reference evidence="11" key="1">
    <citation type="submission" date="2016-10" db="EMBL/GenBank/DDBJ databases">
        <authorList>
            <person name="Varghese N."/>
            <person name="Submissions S."/>
        </authorList>
    </citation>
    <scope>NUCLEOTIDE SEQUENCE [LARGE SCALE GENOMIC DNA]</scope>
    <source>
        <strain evidence="11">XBD1002</strain>
    </source>
</reference>
<keyword evidence="3" id="KW-0813">Transport</keyword>
<name>A0A1I3KR70_9SPIR</name>
<dbReference type="PANTHER" id="PTHR30026">
    <property type="entry name" value="OUTER MEMBRANE PROTEIN TOLC"/>
    <property type="match status" value="1"/>
</dbReference>
<dbReference type="PANTHER" id="PTHR30026:SF20">
    <property type="entry name" value="OUTER MEMBRANE PROTEIN TOLC"/>
    <property type="match status" value="1"/>
</dbReference>
<dbReference type="GO" id="GO:1990281">
    <property type="term" value="C:efflux pump complex"/>
    <property type="evidence" value="ECO:0007669"/>
    <property type="project" value="TreeGrafter"/>
</dbReference>
<feature type="signal peptide" evidence="9">
    <location>
        <begin position="1"/>
        <end position="18"/>
    </location>
</feature>
<feature type="chain" id="PRO_5010169513" evidence="9">
    <location>
        <begin position="19"/>
        <end position="434"/>
    </location>
</feature>